<name>A4U124_9PROT</name>
<dbReference type="Gene3D" id="3.30.200.20">
    <property type="entry name" value="Phosphorylase Kinase, domain 1"/>
    <property type="match status" value="1"/>
</dbReference>
<keyword evidence="1" id="KW-0808">Transferase</keyword>
<keyword evidence="2" id="KW-0547">Nucleotide-binding</keyword>
<keyword evidence="6" id="KW-0723">Serine/threonine-protein kinase</keyword>
<dbReference type="Pfam" id="PF00069">
    <property type="entry name" value="Pkinase"/>
    <property type="match status" value="1"/>
</dbReference>
<dbReference type="AlphaFoldDB" id="A4U124"/>
<reference evidence="6" key="1">
    <citation type="journal article" date="2007" name="J. Bacteriol.">
        <title>Comparative genome analysis of four magnetotactic bacteria reveals a complex set of group-specific genes implicated in magnetosome biomineralization and function.</title>
        <authorList>
            <person name="Richter M."/>
            <person name="Kube M."/>
            <person name="Bazylinski D.A."/>
            <person name="Lombardot T."/>
            <person name="Gloeckner F.O."/>
            <person name="Reinhardt R."/>
            <person name="Schueler D."/>
        </authorList>
    </citation>
    <scope>NUCLEOTIDE SEQUENCE</scope>
    <source>
        <strain evidence="6">MSR-1</strain>
    </source>
</reference>
<evidence type="ECO:0000256" key="3">
    <source>
        <dbReference type="ARBA" id="ARBA00022777"/>
    </source>
</evidence>
<dbReference type="PROSITE" id="PS50011">
    <property type="entry name" value="PROTEIN_KINASE_DOM"/>
    <property type="match status" value="1"/>
</dbReference>
<dbReference type="SUPFAM" id="SSF56112">
    <property type="entry name" value="Protein kinase-like (PK-like)"/>
    <property type="match status" value="1"/>
</dbReference>
<evidence type="ECO:0000259" key="5">
    <source>
        <dbReference type="PROSITE" id="PS50011"/>
    </source>
</evidence>
<keyword evidence="3 6" id="KW-0418">Kinase</keyword>
<evidence type="ECO:0000256" key="4">
    <source>
        <dbReference type="ARBA" id="ARBA00022840"/>
    </source>
</evidence>
<dbReference type="RefSeq" id="WP_106003351.1">
    <property type="nucleotide sequence ID" value="NZ_CP027527.1"/>
</dbReference>
<dbReference type="InterPro" id="IPR011009">
    <property type="entry name" value="Kinase-like_dom_sf"/>
</dbReference>
<dbReference type="GO" id="GO:0004674">
    <property type="term" value="F:protein serine/threonine kinase activity"/>
    <property type="evidence" value="ECO:0007669"/>
    <property type="project" value="UniProtKB-KW"/>
</dbReference>
<proteinExistence type="predicted"/>
<feature type="domain" description="Protein kinase" evidence="5">
    <location>
        <begin position="7"/>
        <end position="298"/>
    </location>
</feature>
<evidence type="ECO:0000313" key="6">
    <source>
        <dbReference type="EMBL" id="CAM76581.1"/>
    </source>
</evidence>
<evidence type="ECO:0000256" key="1">
    <source>
        <dbReference type="ARBA" id="ARBA00022679"/>
    </source>
</evidence>
<evidence type="ECO:0000256" key="2">
    <source>
        <dbReference type="ARBA" id="ARBA00022741"/>
    </source>
</evidence>
<dbReference type="EMBL" id="CU459003">
    <property type="protein sequence ID" value="CAM76581.1"/>
    <property type="molecule type" value="Genomic_DNA"/>
</dbReference>
<gene>
    <name evidence="6" type="ORF">MGR_1253</name>
</gene>
<sequence>MERIGKYVVHKSVQTTGYARIVFCHDPDLQIPVALKVFAAKASDSDPLSVPQWLARFQAEARALATFDHPHIIAVKSMETGTSGRPFFVMPYMAANLRFEIGKDNVTEGEDKSRRLPLARALSLLKQTSSGLMSLHRRGMVHRAVKPGNLLLTARENGQIKLADFSMVKLPERNPPLPDHWMGDTDYCAPEQRESATTVDARADVYSLGVLACRLLTGTLPDLSAGAVELPGKFSELLVKLVRDATDPDPAKRPAHAGAFLQGLGQVPVEAAAKPKVHVVPMRRVPAATEAALPIAGE</sequence>
<dbReference type="PANTHER" id="PTHR43289:SF6">
    <property type="entry name" value="SERINE_THREONINE-PROTEIN KINASE NEKL-3"/>
    <property type="match status" value="1"/>
</dbReference>
<dbReference type="PANTHER" id="PTHR43289">
    <property type="entry name" value="MITOGEN-ACTIVATED PROTEIN KINASE KINASE KINASE 20-RELATED"/>
    <property type="match status" value="1"/>
</dbReference>
<dbReference type="Gene3D" id="1.10.510.10">
    <property type="entry name" value="Transferase(Phosphotransferase) domain 1"/>
    <property type="match status" value="1"/>
</dbReference>
<organism evidence="6">
    <name type="scientific">Magnetospirillum gryphiswaldense</name>
    <dbReference type="NCBI Taxonomy" id="55518"/>
    <lineage>
        <taxon>Bacteria</taxon>
        <taxon>Pseudomonadati</taxon>
        <taxon>Pseudomonadota</taxon>
        <taxon>Alphaproteobacteria</taxon>
        <taxon>Rhodospirillales</taxon>
        <taxon>Rhodospirillaceae</taxon>
        <taxon>Magnetospirillum</taxon>
    </lineage>
</organism>
<dbReference type="GO" id="GO:0005524">
    <property type="term" value="F:ATP binding"/>
    <property type="evidence" value="ECO:0007669"/>
    <property type="project" value="UniProtKB-KW"/>
</dbReference>
<protein>
    <submittedName>
        <fullName evidence="6">Serine/threonine protein kinase</fullName>
    </submittedName>
</protein>
<accession>A4U124</accession>
<dbReference type="InterPro" id="IPR000719">
    <property type="entry name" value="Prot_kinase_dom"/>
</dbReference>
<keyword evidence="4" id="KW-0067">ATP-binding</keyword>
<dbReference type="CDD" id="cd14014">
    <property type="entry name" value="STKc_PknB_like"/>
    <property type="match status" value="1"/>
</dbReference>